<name>A0AAU9CS93_9BACT</name>
<dbReference type="Pfam" id="PF04542">
    <property type="entry name" value="Sigma70_r2"/>
    <property type="match status" value="1"/>
</dbReference>
<dbReference type="NCBIfam" id="TIGR02937">
    <property type="entry name" value="sigma70-ECF"/>
    <property type="match status" value="1"/>
</dbReference>
<evidence type="ECO:0000256" key="2">
    <source>
        <dbReference type="ARBA" id="ARBA00023015"/>
    </source>
</evidence>
<accession>A0AAU9CS93</accession>
<dbReference type="Gene3D" id="1.10.10.10">
    <property type="entry name" value="Winged helix-like DNA-binding domain superfamily/Winged helix DNA-binding domain"/>
    <property type="match status" value="1"/>
</dbReference>
<dbReference type="RefSeq" id="WP_338393499.1">
    <property type="nucleotide sequence ID" value="NZ_AP025314.1"/>
</dbReference>
<dbReference type="InterPro" id="IPR014284">
    <property type="entry name" value="RNA_pol_sigma-70_dom"/>
</dbReference>
<keyword evidence="4" id="KW-0804">Transcription</keyword>
<dbReference type="GO" id="GO:0003677">
    <property type="term" value="F:DNA binding"/>
    <property type="evidence" value="ECO:0007669"/>
    <property type="project" value="InterPro"/>
</dbReference>
<evidence type="ECO:0000259" key="5">
    <source>
        <dbReference type="Pfam" id="PF04542"/>
    </source>
</evidence>
<dbReference type="NCBIfam" id="TIGR02985">
    <property type="entry name" value="Sig70_bacteroi1"/>
    <property type="match status" value="1"/>
</dbReference>
<evidence type="ECO:0000313" key="7">
    <source>
        <dbReference type="EMBL" id="BDD08227.1"/>
    </source>
</evidence>
<evidence type="ECO:0000259" key="6">
    <source>
        <dbReference type="Pfam" id="PF08281"/>
    </source>
</evidence>
<dbReference type="InterPro" id="IPR039425">
    <property type="entry name" value="RNA_pol_sigma-70-like"/>
</dbReference>
<dbReference type="Gene3D" id="1.10.1740.10">
    <property type="match status" value="1"/>
</dbReference>
<proteinExistence type="inferred from homology"/>
<dbReference type="InterPro" id="IPR036388">
    <property type="entry name" value="WH-like_DNA-bd_sf"/>
</dbReference>
<dbReference type="PANTHER" id="PTHR43133">
    <property type="entry name" value="RNA POLYMERASE ECF-TYPE SIGMA FACTO"/>
    <property type="match status" value="1"/>
</dbReference>
<reference evidence="7 8" key="1">
    <citation type="submission" date="2021-12" db="EMBL/GenBank/DDBJ databases">
        <title>Genome sequencing of bacteria with rrn-lacking chromosome and rrn-plasmid.</title>
        <authorList>
            <person name="Anda M."/>
            <person name="Iwasaki W."/>
        </authorList>
    </citation>
    <scope>NUCLEOTIDE SEQUENCE [LARGE SCALE GENOMIC DNA]</scope>
    <source>
        <strain evidence="7 8">DSM 100852</strain>
    </source>
</reference>
<comment type="similarity">
    <text evidence="1">Belongs to the sigma-70 factor family. ECF subfamily.</text>
</comment>
<dbReference type="SUPFAM" id="SSF88659">
    <property type="entry name" value="Sigma3 and sigma4 domains of RNA polymerase sigma factors"/>
    <property type="match status" value="1"/>
</dbReference>
<dbReference type="InterPro" id="IPR014327">
    <property type="entry name" value="RNA_pol_sigma70_bacteroid"/>
</dbReference>
<evidence type="ECO:0000256" key="1">
    <source>
        <dbReference type="ARBA" id="ARBA00010641"/>
    </source>
</evidence>
<dbReference type="InterPro" id="IPR013324">
    <property type="entry name" value="RNA_pol_sigma_r3/r4-like"/>
</dbReference>
<feature type="domain" description="RNA polymerase sigma factor 70 region 4 type 2" evidence="6">
    <location>
        <begin position="119"/>
        <end position="171"/>
    </location>
</feature>
<feature type="domain" description="RNA polymerase sigma-70 region 2" evidence="5">
    <location>
        <begin position="23"/>
        <end position="88"/>
    </location>
</feature>
<dbReference type="PANTHER" id="PTHR43133:SF46">
    <property type="entry name" value="RNA POLYMERASE SIGMA-70 FACTOR ECF SUBFAMILY"/>
    <property type="match status" value="1"/>
</dbReference>
<dbReference type="Proteomes" id="UP001348817">
    <property type="component" value="Chromosome"/>
</dbReference>
<dbReference type="GO" id="GO:0006352">
    <property type="term" value="P:DNA-templated transcription initiation"/>
    <property type="evidence" value="ECO:0007669"/>
    <property type="project" value="InterPro"/>
</dbReference>
<dbReference type="AlphaFoldDB" id="A0AAU9CS93"/>
<dbReference type="InterPro" id="IPR007627">
    <property type="entry name" value="RNA_pol_sigma70_r2"/>
</dbReference>
<keyword evidence="8" id="KW-1185">Reference proteome</keyword>
<dbReference type="KEGG" id="fax:FUAX_06590"/>
<keyword evidence="2" id="KW-0805">Transcription regulation</keyword>
<evidence type="ECO:0000256" key="4">
    <source>
        <dbReference type="ARBA" id="ARBA00023163"/>
    </source>
</evidence>
<keyword evidence="3" id="KW-0731">Sigma factor</keyword>
<gene>
    <name evidence="7" type="ORF">FUAX_06590</name>
</gene>
<dbReference type="CDD" id="cd06171">
    <property type="entry name" value="Sigma70_r4"/>
    <property type="match status" value="1"/>
</dbReference>
<organism evidence="7 8">
    <name type="scientific">Fulvitalea axinellae</name>
    <dbReference type="NCBI Taxonomy" id="1182444"/>
    <lineage>
        <taxon>Bacteria</taxon>
        <taxon>Pseudomonadati</taxon>
        <taxon>Bacteroidota</taxon>
        <taxon>Cytophagia</taxon>
        <taxon>Cytophagales</taxon>
        <taxon>Persicobacteraceae</taxon>
        <taxon>Fulvitalea</taxon>
    </lineage>
</organism>
<dbReference type="GO" id="GO:0016987">
    <property type="term" value="F:sigma factor activity"/>
    <property type="evidence" value="ECO:0007669"/>
    <property type="project" value="UniProtKB-KW"/>
</dbReference>
<dbReference type="SUPFAM" id="SSF88946">
    <property type="entry name" value="Sigma2 domain of RNA polymerase sigma factors"/>
    <property type="match status" value="1"/>
</dbReference>
<protein>
    <submittedName>
        <fullName evidence="7">RNA polymerase sigma-70 factor</fullName>
    </submittedName>
</protein>
<dbReference type="Pfam" id="PF08281">
    <property type="entry name" value="Sigma70_r4_2"/>
    <property type="match status" value="1"/>
</dbReference>
<evidence type="ECO:0000256" key="3">
    <source>
        <dbReference type="ARBA" id="ARBA00023082"/>
    </source>
</evidence>
<dbReference type="InterPro" id="IPR013325">
    <property type="entry name" value="RNA_pol_sigma_r2"/>
</dbReference>
<dbReference type="InterPro" id="IPR013249">
    <property type="entry name" value="RNA_pol_sigma70_r4_t2"/>
</dbReference>
<sequence>MQDDITLTENLRRGDLKALESVFRSHYRDLLAYGLALCHDPHEAEDMVQDVFFRIWEKRRQIRAGTSLKAYLVRSVRNAFLDRIKRDKVRTEYLKLLATEPASASDTAEEYAIAEDLHAAIMEAVTGMPEQRRRIFEMSRFGGLKYQEIAKALNISVKTVETQMGRALKQLRMELAEYLIVLLYIWTHYGEK</sequence>
<evidence type="ECO:0000313" key="8">
    <source>
        <dbReference type="Proteomes" id="UP001348817"/>
    </source>
</evidence>
<dbReference type="EMBL" id="AP025314">
    <property type="protein sequence ID" value="BDD08227.1"/>
    <property type="molecule type" value="Genomic_DNA"/>
</dbReference>